<dbReference type="Proteomes" id="UP001565368">
    <property type="component" value="Unassembled WGS sequence"/>
</dbReference>
<comment type="caution">
    <text evidence="1">The sequence shown here is derived from an EMBL/GenBank/DDBJ whole genome shotgun (WGS) entry which is preliminary data.</text>
</comment>
<gene>
    <name evidence="1" type="ORF">Q8F55_005040</name>
</gene>
<dbReference type="GeneID" id="95986083"/>
<reference evidence="1 2" key="1">
    <citation type="submission" date="2023-08" db="EMBL/GenBank/DDBJ databases">
        <title>Annotated Genome Sequence of Vanrija albida AlHP1.</title>
        <authorList>
            <person name="Herzog R."/>
        </authorList>
    </citation>
    <scope>NUCLEOTIDE SEQUENCE [LARGE SCALE GENOMIC DNA]</scope>
    <source>
        <strain evidence="1 2">AlHP1</strain>
    </source>
</reference>
<sequence>MKIIRIHPSSPWASSPPHRPYLGRSHLSICRDALAASPSGRLTAAAITGYATRTFPDWREKKQRIVADHTRGLRQAGKEPNGAMYFELDD</sequence>
<keyword evidence="2" id="KW-1185">Reference proteome</keyword>
<proteinExistence type="predicted"/>
<accession>A0ABR3Q0I1</accession>
<evidence type="ECO:0000313" key="1">
    <source>
        <dbReference type="EMBL" id="KAL1408234.1"/>
    </source>
</evidence>
<organism evidence="1 2">
    <name type="scientific">Vanrija albida</name>
    <dbReference type="NCBI Taxonomy" id="181172"/>
    <lineage>
        <taxon>Eukaryota</taxon>
        <taxon>Fungi</taxon>
        <taxon>Dikarya</taxon>
        <taxon>Basidiomycota</taxon>
        <taxon>Agaricomycotina</taxon>
        <taxon>Tremellomycetes</taxon>
        <taxon>Trichosporonales</taxon>
        <taxon>Trichosporonaceae</taxon>
        <taxon>Vanrija</taxon>
    </lineage>
</organism>
<protein>
    <submittedName>
        <fullName evidence="1">Uncharacterized protein</fullName>
    </submittedName>
</protein>
<dbReference type="RefSeq" id="XP_069208178.1">
    <property type="nucleotide sequence ID" value="XM_069353536.1"/>
</dbReference>
<dbReference type="EMBL" id="JBBXJM010000004">
    <property type="protein sequence ID" value="KAL1408234.1"/>
    <property type="molecule type" value="Genomic_DNA"/>
</dbReference>
<evidence type="ECO:0000313" key="2">
    <source>
        <dbReference type="Proteomes" id="UP001565368"/>
    </source>
</evidence>
<name>A0ABR3Q0I1_9TREE</name>